<evidence type="ECO:0000313" key="2">
    <source>
        <dbReference type="Proteomes" id="UP001397290"/>
    </source>
</evidence>
<dbReference type="PANTHER" id="PTHR46082">
    <property type="entry name" value="ATP/GTP-BINDING PROTEIN-RELATED"/>
    <property type="match status" value="1"/>
</dbReference>
<dbReference type="Gene3D" id="3.40.50.1580">
    <property type="entry name" value="Nucleoside phosphorylase domain"/>
    <property type="match status" value="1"/>
</dbReference>
<sequence>MIAMGSSESYTIGWIAALRFERAAATAQLDDRHQPPADFQQHPSDNNSYTWGRMGKHNIVIASLPAGVYGTTAATTTALNLLMSLPAIKIGLLVGIGGGIARHDDQDVRLGDVVVSQPEGTSGGVVQYDLGKARPNGKFELKGVLNKPPQVLLNALAALQSEHEMTTPKVPDLLEAMWVRMPQMKKPRGKEPSYVHQGVENDRLFSPAYDHIGGHNCDNCDLSEQIQRDTRITTDPKIHYGIIASGNTLTKDTSTRDKIAESAGRDCICVEMEAAGLMDPFPCLVIRGICDYADSHKNDRWQRYASATAAAYAKELLEYVPIKLLENTTRAVDTLSSS</sequence>
<dbReference type="Proteomes" id="UP001397290">
    <property type="component" value="Unassembled WGS sequence"/>
</dbReference>
<reference evidence="1 2" key="1">
    <citation type="submission" date="2020-02" db="EMBL/GenBank/DDBJ databases">
        <title>Comparative genomics of the hypocrealean fungal genus Beauvera.</title>
        <authorList>
            <person name="Showalter D.N."/>
            <person name="Bushley K.E."/>
            <person name="Rehner S.A."/>
        </authorList>
    </citation>
    <scope>NUCLEOTIDE SEQUENCE [LARGE SCALE GENOMIC DNA]</scope>
    <source>
        <strain evidence="1 2">ARSEF4384</strain>
    </source>
</reference>
<dbReference type="SUPFAM" id="SSF53167">
    <property type="entry name" value="Purine and uridine phosphorylases"/>
    <property type="match status" value="1"/>
</dbReference>
<evidence type="ECO:0000313" key="1">
    <source>
        <dbReference type="EMBL" id="KAK8140906.1"/>
    </source>
</evidence>
<comment type="caution">
    <text evidence="1">The sequence shown here is derived from an EMBL/GenBank/DDBJ whole genome shotgun (WGS) entry which is preliminary data.</text>
</comment>
<dbReference type="EMBL" id="JAAHCF010001395">
    <property type="protein sequence ID" value="KAK8140906.1"/>
    <property type="molecule type" value="Genomic_DNA"/>
</dbReference>
<dbReference type="InterPro" id="IPR035994">
    <property type="entry name" value="Nucleoside_phosphorylase_sf"/>
</dbReference>
<name>A0AAW0RFS1_9HYPO</name>
<dbReference type="GO" id="GO:0009116">
    <property type="term" value="P:nucleoside metabolic process"/>
    <property type="evidence" value="ECO:0007669"/>
    <property type="project" value="InterPro"/>
</dbReference>
<keyword evidence="2" id="KW-1185">Reference proteome</keyword>
<accession>A0AAW0RFS1</accession>
<gene>
    <name evidence="1" type="ORF">G3M48_001396</name>
</gene>
<dbReference type="GO" id="GO:0003824">
    <property type="term" value="F:catalytic activity"/>
    <property type="evidence" value="ECO:0007669"/>
    <property type="project" value="InterPro"/>
</dbReference>
<organism evidence="1 2">
    <name type="scientific">Beauveria asiatica</name>
    <dbReference type="NCBI Taxonomy" id="1069075"/>
    <lineage>
        <taxon>Eukaryota</taxon>
        <taxon>Fungi</taxon>
        <taxon>Dikarya</taxon>
        <taxon>Ascomycota</taxon>
        <taxon>Pezizomycotina</taxon>
        <taxon>Sordariomycetes</taxon>
        <taxon>Hypocreomycetidae</taxon>
        <taxon>Hypocreales</taxon>
        <taxon>Cordycipitaceae</taxon>
        <taxon>Beauveria</taxon>
    </lineage>
</organism>
<dbReference type="PANTHER" id="PTHR46082:SF11">
    <property type="entry name" value="AAA+ ATPASE DOMAIN-CONTAINING PROTEIN-RELATED"/>
    <property type="match status" value="1"/>
</dbReference>
<evidence type="ECO:0008006" key="3">
    <source>
        <dbReference type="Google" id="ProtNLM"/>
    </source>
</evidence>
<dbReference type="InterPro" id="IPR053137">
    <property type="entry name" value="NLR-like"/>
</dbReference>
<proteinExistence type="predicted"/>
<protein>
    <recommendedName>
        <fullName evidence="3">Nucleoside phosphorylase domain-containing protein</fullName>
    </recommendedName>
</protein>
<dbReference type="AlphaFoldDB" id="A0AAW0RFS1"/>